<evidence type="ECO:0000313" key="2">
    <source>
        <dbReference type="EMBL" id="WAH38253.1"/>
    </source>
</evidence>
<dbReference type="InterPro" id="IPR001387">
    <property type="entry name" value="Cro/C1-type_HTH"/>
</dbReference>
<organism evidence="2 3">
    <name type="scientific">Alicyclobacillus dauci</name>
    <dbReference type="NCBI Taxonomy" id="1475485"/>
    <lineage>
        <taxon>Bacteria</taxon>
        <taxon>Bacillati</taxon>
        <taxon>Bacillota</taxon>
        <taxon>Bacilli</taxon>
        <taxon>Bacillales</taxon>
        <taxon>Alicyclobacillaceae</taxon>
        <taxon>Alicyclobacillus</taxon>
    </lineage>
</organism>
<sequence>MIRTNLKDVLDSRGIKQKWLANEANIDQTTLSKLVRGKAIPTLEVAFRIAKVLDLRIDEVWYHEDDEK</sequence>
<feature type="domain" description="HTH cro/C1-type" evidence="1">
    <location>
        <begin position="6"/>
        <end position="60"/>
    </location>
</feature>
<dbReference type="SMART" id="SM00530">
    <property type="entry name" value="HTH_XRE"/>
    <property type="match status" value="1"/>
</dbReference>
<gene>
    <name evidence="2" type="ORF">NZD86_07160</name>
</gene>
<evidence type="ECO:0000259" key="1">
    <source>
        <dbReference type="PROSITE" id="PS50943"/>
    </source>
</evidence>
<dbReference type="PROSITE" id="PS50943">
    <property type="entry name" value="HTH_CROC1"/>
    <property type="match status" value="1"/>
</dbReference>
<protein>
    <submittedName>
        <fullName evidence="2">Helix-turn-helix transcriptional regulator</fullName>
    </submittedName>
</protein>
<dbReference type="CDD" id="cd00093">
    <property type="entry name" value="HTH_XRE"/>
    <property type="match status" value="1"/>
</dbReference>
<evidence type="ECO:0000313" key="3">
    <source>
        <dbReference type="Proteomes" id="UP001164803"/>
    </source>
</evidence>
<accession>A0ABY6Z6V2</accession>
<name>A0ABY6Z6V2_9BACL</name>
<dbReference type="InterPro" id="IPR010982">
    <property type="entry name" value="Lambda_DNA-bd_dom_sf"/>
</dbReference>
<proteinExistence type="predicted"/>
<dbReference type="Proteomes" id="UP001164803">
    <property type="component" value="Chromosome"/>
</dbReference>
<dbReference type="SUPFAM" id="SSF47413">
    <property type="entry name" value="lambda repressor-like DNA-binding domains"/>
    <property type="match status" value="1"/>
</dbReference>
<keyword evidence="3" id="KW-1185">Reference proteome</keyword>
<dbReference type="Pfam" id="PF01381">
    <property type="entry name" value="HTH_3"/>
    <property type="match status" value="1"/>
</dbReference>
<dbReference type="Gene3D" id="1.10.260.40">
    <property type="entry name" value="lambda repressor-like DNA-binding domains"/>
    <property type="match status" value="1"/>
</dbReference>
<dbReference type="EMBL" id="CP104064">
    <property type="protein sequence ID" value="WAH38253.1"/>
    <property type="molecule type" value="Genomic_DNA"/>
</dbReference>
<reference evidence="2" key="1">
    <citation type="submission" date="2022-08" db="EMBL/GenBank/DDBJ databases">
        <title>Alicyclobacillus dauci DSM2870, complete genome.</title>
        <authorList>
            <person name="Wang Q."/>
            <person name="Cai R."/>
            <person name="Wang Z."/>
        </authorList>
    </citation>
    <scope>NUCLEOTIDE SEQUENCE</scope>
    <source>
        <strain evidence="2">DSM 28700</strain>
    </source>
</reference>